<gene>
    <name evidence="1" type="ORF">QBC41DRAFT_108537</name>
</gene>
<evidence type="ECO:0000313" key="2">
    <source>
        <dbReference type="Proteomes" id="UP001174997"/>
    </source>
</evidence>
<evidence type="ECO:0000313" key="1">
    <source>
        <dbReference type="EMBL" id="KAK0669408.1"/>
    </source>
</evidence>
<name>A0AA39ZEM7_9PEZI</name>
<protein>
    <submittedName>
        <fullName evidence="1">Uncharacterized protein</fullName>
    </submittedName>
</protein>
<reference evidence="1" key="1">
    <citation type="submission" date="2023-06" db="EMBL/GenBank/DDBJ databases">
        <title>Genome-scale phylogeny and comparative genomics of the fungal order Sordariales.</title>
        <authorList>
            <consortium name="Lawrence Berkeley National Laboratory"/>
            <person name="Hensen N."/>
            <person name="Bonometti L."/>
            <person name="Westerberg I."/>
            <person name="Brannstrom I.O."/>
            <person name="Guillou S."/>
            <person name="Cros-Aarteil S."/>
            <person name="Calhoun S."/>
            <person name="Haridas S."/>
            <person name="Kuo A."/>
            <person name="Mondo S."/>
            <person name="Pangilinan J."/>
            <person name="Riley R."/>
            <person name="Labutti K."/>
            <person name="Andreopoulos B."/>
            <person name="Lipzen A."/>
            <person name="Chen C."/>
            <person name="Yanf M."/>
            <person name="Daum C."/>
            <person name="Ng V."/>
            <person name="Clum A."/>
            <person name="Steindorff A."/>
            <person name="Ohm R."/>
            <person name="Martin F."/>
            <person name="Silar P."/>
            <person name="Natvig D."/>
            <person name="Lalanne C."/>
            <person name="Gautier V."/>
            <person name="Ament-Velasquez S.L."/>
            <person name="Kruys A."/>
            <person name="Hutchinson M.I."/>
            <person name="Powell A.J."/>
            <person name="Barry K."/>
            <person name="Miller A.N."/>
            <person name="Grigoriev I.V."/>
            <person name="Debuchy R."/>
            <person name="Gladieux P."/>
            <person name="Thoren M.H."/>
            <person name="Johannesson H."/>
        </authorList>
    </citation>
    <scope>NUCLEOTIDE SEQUENCE</scope>
    <source>
        <strain evidence="1">CBS 307.81</strain>
    </source>
</reference>
<keyword evidence="2" id="KW-1185">Reference proteome</keyword>
<accession>A0AA39ZEM7</accession>
<dbReference type="AlphaFoldDB" id="A0AA39ZEM7"/>
<sequence>MQQGFERRPGHDLDKRPHRRKPHQRLLDMLCWDRYSTAEILRFILRIITAFKRYKSVQCLQGICVGSEDGCREGMLLQRLRVFRHAYSGVTRMTDVSSECRLLNSSTLLGVESFLKETSAIVRAICRCLSPPHAKFKAGGTTRAEATLLRSQHLGLGRGRFTDMFVPALVRLSTLSLGQGPIGGLGWAGRVSQRATRYLSLLSAKPVPSRLSHLLTDHTHTDNREFRAVDLCLAFHRTLLNTGLPSLPLCLALCLPCLLCVADLAEREGCWQSI</sequence>
<proteinExistence type="predicted"/>
<organism evidence="1 2">
    <name type="scientific">Cercophora samala</name>
    <dbReference type="NCBI Taxonomy" id="330535"/>
    <lineage>
        <taxon>Eukaryota</taxon>
        <taxon>Fungi</taxon>
        <taxon>Dikarya</taxon>
        <taxon>Ascomycota</taxon>
        <taxon>Pezizomycotina</taxon>
        <taxon>Sordariomycetes</taxon>
        <taxon>Sordariomycetidae</taxon>
        <taxon>Sordariales</taxon>
        <taxon>Lasiosphaeriaceae</taxon>
        <taxon>Cercophora</taxon>
    </lineage>
</organism>
<dbReference type="EMBL" id="JAULSY010000043">
    <property type="protein sequence ID" value="KAK0669408.1"/>
    <property type="molecule type" value="Genomic_DNA"/>
</dbReference>
<comment type="caution">
    <text evidence="1">The sequence shown here is derived from an EMBL/GenBank/DDBJ whole genome shotgun (WGS) entry which is preliminary data.</text>
</comment>
<dbReference type="Proteomes" id="UP001174997">
    <property type="component" value="Unassembled WGS sequence"/>
</dbReference>